<dbReference type="InterPro" id="IPR026050">
    <property type="entry name" value="C1GALT1/C1GALT1_chp1"/>
</dbReference>
<evidence type="ECO:0000256" key="2">
    <source>
        <dbReference type="ARBA" id="ARBA00004922"/>
    </source>
</evidence>
<dbReference type="GeneID" id="54422752"/>
<evidence type="ECO:0000256" key="12">
    <source>
        <dbReference type="SAM" id="SignalP"/>
    </source>
</evidence>
<evidence type="ECO:0000256" key="5">
    <source>
        <dbReference type="ARBA" id="ARBA00022676"/>
    </source>
</evidence>
<keyword evidence="9" id="KW-0735">Signal-anchor</keyword>
<evidence type="ECO:0000256" key="10">
    <source>
        <dbReference type="ARBA" id="ARBA00022989"/>
    </source>
</evidence>
<evidence type="ECO:0000256" key="9">
    <source>
        <dbReference type="ARBA" id="ARBA00022968"/>
    </source>
</evidence>
<dbReference type="EMBL" id="ML975150">
    <property type="protein sequence ID" value="KAF1816358.1"/>
    <property type="molecule type" value="Genomic_DNA"/>
</dbReference>
<evidence type="ECO:0000313" key="16">
    <source>
        <dbReference type="RefSeq" id="XP_033537989.1"/>
    </source>
</evidence>
<comment type="subcellular location">
    <subcellularLocation>
        <location evidence="1">Membrane</location>
        <topology evidence="1">Single-pass type II membrane protein</topology>
    </subcellularLocation>
</comment>
<accession>A0A6G1GE75</accession>
<feature type="signal peptide" evidence="12">
    <location>
        <begin position="1"/>
        <end position="23"/>
    </location>
</feature>
<dbReference type="Pfam" id="PF02434">
    <property type="entry name" value="Fringe"/>
    <property type="match status" value="1"/>
</dbReference>
<evidence type="ECO:0000256" key="11">
    <source>
        <dbReference type="ARBA" id="ARBA00023136"/>
    </source>
</evidence>
<comment type="pathway">
    <text evidence="2">Protein modification; protein glycosylation.</text>
</comment>
<dbReference type="RefSeq" id="XP_033537989.1">
    <property type="nucleotide sequence ID" value="XM_033682182.1"/>
</dbReference>
<protein>
    <recommendedName>
        <fullName evidence="4">N-acetylgalactosaminide beta-1,3-galactosyltransferase</fullName>
        <ecNumber evidence="4">2.4.1.122</ecNumber>
    </recommendedName>
</protein>
<keyword evidence="11" id="KW-0472">Membrane</keyword>
<reference evidence="16" key="3">
    <citation type="submission" date="2025-04" db="UniProtKB">
        <authorList>
            <consortium name="RefSeq"/>
        </authorList>
    </citation>
    <scope>IDENTIFICATION</scope>
    <source>
        <strain evidence="16">CBS 781.70</strain>
    </source>
</reference>
<dbReference type="GO" id="GO:0016020">
    <property type="term" value="C:membrane"/>
    <property type="evidence" value="ECO:0007669"/>
    <property type="project" value="UniProtKB-SubCell"/>
</dbReference>
<dbReference type="InterPro" id="IPR003378">
    <property type="entry name" value="Fringe-like_glycosylTrfase"/>
</dbReference>
<keyword evidence="5" id="KW-0328">Glycosyltransferase</keyword>
<dbReference type="GO" id="GO:0016263">
    <property type="term" value="F:glycoprotein-N-acetylgalactosamine 3-beta-galactosyltransferase activity"/>
    <property type="evidence" value="ECO:0007669"/>
    <property type="project" value="UniProtKB-EC"/>
</dbReference>
<organism evidence="14">
    <name type="scientific">Eremomyces bilateralis CBS 781.70</name>
    <dbReference type="NCBI Taxonomy" id="1392243"/>
    <lineage>
        <taxon>Eukaryota</taxon>
        <taxon>Fungi</taxon>
        <taxon>Dikarya</taxon>
        <taxon>Ascomycota</taxon>
        <taxon>Pezizomycotina</taxon>
        <taxon>Dothideomycetes</taxon>
        <taxon>Dothideomycetes incertae sedis</taxon>
        <taxon>Eremomycetales</taxon>
        <taxon>Eremomycetaceae</taxon>
        <taxon>Eremomyces</taxon>
    </lineage>
</organism>
<keyword evidence="8" id="KW-0547">Nucleotide-binding</keyword>
<evidence type="ECO:0000256" key="6">
    <source>
        <dbReference type="ARBA" id="ARBA00022679"/>
    </source>
</evidence>
<proteinExistence type="inferred from homology"/>
<evidence type="ECO:0000256" key="8">
    <source>
        <dbReference type="ARBA" id="ARBA00022741"/>
    </source>
</evidence>
<comment type="similarity">
    <text evidence="3">Belongs to the glycosyltransferase 31 family. Beta3-Gal-T subfamily.</text>
</comment>
<evidence type="ECO:0000313" key="15">
    <source>
        <dbReference type="Proteomes" id="UP000504638"/>
    </source>
</evidence>
<keyword evidence="12" id="KW-0732">Signal</keyword>
<evidence type="ECO:0000256" key="4">
    <source>
        <dbReference type="ARBA" id="ARBA00012557"/>
    </source>
</evidence>
<keyword evidence="10" id="KW-1133">Transmembrane helix</keyword>
<sequence>MPFMLGRLGRLVVFCSAVLSSQGRCPEPDFANDVLVVLRTGATEALEKLPVHFNTTLRCAPNYVIYSDLEEDIQGYHIYDVLDEVEDGTKNNIEDFEIYRHLHEQGRQGLDEEALSRISAPNGAGNTDNPGWRLDKWKFLPMVSKALNHDPDAKWFVFLEPDTYIIWSNLLEYLTHLDASKPYYLGRHMYIGDTIFGYGGAGFAISNPAMRMVTQHWTDHMIEYNDLIEVHWAGDCVLGKTLMDAGVPLTYAWPHFQDMRPSTFDHATWKTHRVAWCFPAVTYHHVPAEEALTFAAFENNWFREHNGPIRHRDVFRHYILPQLRNEKENWDNLANDVVYVGDTKIPNGKDPRKMKGQIERDAPKSFESCRALCQSQKSCLQFKYTDGKCFVSKYALLGQKTAAESGELEVKSGWMFERAKTWADKMDRTCGHKLWFAP</sequence>
<dbReference type="Gene3D" id="3.50.4.10">
    <property type="entry name" value="Hepatocyte Growth Factor"/>
    <property type="match status" value="1"/>
</dbReference>
<dbReference type="PANTHER" id="PTHR23033">
    <property type="entry name" value="BETA1,3-GALACTOSYLTRANSFERASE"/>
    <property type="match status" value="1"/>
</dbReference>
<dbReference type="Proteomes" id="UP000504638">
    <property type="component" value="Unplaced"/>
</dbReference>
<reference evidence="16" key="2">
    <citation type="submission" date="2020-04" db="EMBL/GenBank/DDBJ databases">
        <authorList>
            <consortium name="NCBI Genome Project"/>
        </authorList>
    </citation>
    <scope>NUCLEOTIDE SEQUENCE</scope>
    <source>
        <strain evidence="16">CBS 781.70</strain>
    </source>
</reference>
<dbReference type="EC" id="2.4.1.122" evidence="4"/>
<dbReference type="PANTHER" id="PTHR23033:SF47">
    <property type="entry name" value="APPLE DOMAIN-CONTAINING PROTEIN-RELATED"/>
    <property type="match status" value="1"/>
</dbReference>
<keyword evidence="15" id="KW-1185">Reference proteome</keyword>
<evidence type="ECO:0000256" key="1">
    <source>
        <dbReference type="ARBA" id="ARBA00004606"/>
    </source>
</evidence>
<reference evidence="14 16" key="1">
    <citation type="submission" date="2020-01" db="EMBL/GenBank/DDBJ databases">
        <authorList>
            <consortium name="DOE Joint Genome Institute"/>
            <person name="Haridas S."/>
            <person name="Albert R."/>
            <person name="Binder M."/>
            <person name="Bloem J."/>
            <person name="Labutti K."/>
            <person name="Salamov A."/>
            <person name="Andreopoulos B."/>
            <person name="Baker S.E."/>
            <person name="Barry K."/>
            <person name="Bills G."/>
            <person name="Bluhm B.H."/>
            <person name="Cannon C."/>
            <person name="Castanera R."/>
            <person name="Culley D.E."/>
            <person name="Daum C."/>
            <person name="Ezra D."/>
            <person name="Gonzalez J.B."/>
            <person name="Henrissat B."/>
            <person name="Kuo A."/>
            <person name="Liang C."/>
            <person name="Lipzen A."/>
            <person name="Lutzoni F."/>
            <person name="Magnuson J."/>
            <person name="Mondo S."/>
            <person name="Nolan M."/>
            <person name="Ohm R."/>
            <person name="Pangilinan J."/>
            <person name="Park H.-J."/>
            <person name="Ramirez L."/>
            <person name="Alfaro M."/>
            <person name="Sun H."/>
            <person name="Tritt A."/>
            <person name="Yoshinaga Y."/>
            <person name="Zwiers L.-H."/>
            <person name="Turgeon B.G."/>
            <person name="Goodwin S.B."/>
            <person name="Spatafora J.W."/>
            <person name="Crous P.W."/>
            <person name="Grigoriev I.V."/>
        </authorList>
    </citation>
    <scope>NUCLEOTIDE SEQUENCE</scope>
    <source>
        <strain evidence="14 16">CBS 781.70</strain>
    </source>
</reference>
<keyword evidence="6" id="KW-0808">Transferase</keyword>
<evidence type="ECO:0000256" key="3">
    <source>
        <dbReference type="ARBA" id="ARBA00006462"/>
    </source>
</evidence>
<dbReference type="GO" id="GO:0000166">
    <property type="term" value="F:nucleotide binding"/>
    <property type="evidence" value="ECO:0007669"/>
    <property type="project" value="UniProtKB-KW"/>
</dbReference>
<dbReference type="OrthoDB" id="414175at2759"/>
<dbReference type="AlphaFoldDB" id="A0A6G1GE75"/>
<evidence type="ECO:0000259" key="13">
    <source>
        <dbReference type="Pfam" id="PF02434"/>
    </source>
</evidence>
<feature type="domain" description="Fringe-like glycosyltransferase" evidence="13">
    <location>
        <begin position="151"/>
        <end position="262"/>
    </location>
</feature>
<evidence type="ECO:0000313" key="14">
    <source>
        <dbReference type="EMBL" id="KAF1816358.1"/>
    </source>
</evidence>
<evidence type="ECO:0000256" key="7">
    <source>
        <dbReference type="ARBA" id="ARBA00022692"/>
    </source>
</evidence>
<name>A0A6G1GE75_9PEZI</name>
<keyword evidence="7" id="KW-0812">Transmembrane</keyword>
<dbReference type="Gene3D" id="3.90.550.50">
    <property type="match status" value="1"/>
</dbReference>
<feature type="chain" id="PRO_5044632051" description="N-acetylgalactosaminide beta-1,3-galactosyltransferase" evidence="12">
    <location>
        <begin position="24"/>
        <end position="438"/>
    </location>
</feature>
<gene>
    <name evidence="14 16" type="ORF">P152DRAFT_492488</name>
</gene>